<evidence type="ECO:0000313" key="3">
    <source>
        <dbReference type="Proteomes" id="UP000823863"/>
    </source>
</evidence>
<protein>
    <submittedName>
        <fullName evidence="2">S41 family peptidase</fullName>
    </submittedName>
</protein>
<reference evidence="2" key="1">
    <citation type="journal article" date="2021" name="PeerJ">
        <title>Extensive microbial diversity within the chicken gut microbiome revealed by metagenomics and culture.</title>
        <authorList>
            <person name="Gilroy R."/>
            <person name="Ravi A."/>
            <person name="Getino M."/>
            <person name="Pursley I."/>
            <person name="Horton D.L."/>
            <person name="Alikhan N.F."/>
            <person name="Baker D."/>
            <person name="Gharbi K."/>
            <person name="Hall N."/>
            <person name="Watson M."/>
            <person name="Adriaenssens E.M."/>
            <person name="Foster-Nyarko E."/>
            <person name="Jarju S."/>
            <person name="Secka A."/>
            <person name="Antonio M."/>
            <person name="Oren A."/>
            <person name="Chaudhuri R.R."/>
            <person name="La Ragione R."/>
            <person name="Hildebrand F."/>
            <person name="Pallen M.J."/>
        </authorList>
    </citation>
    <scope>NUCLEOTIDE SEQUENCE</scope>
    <source>
        <strain evidence="2">CHK198-12963</strain>
    </source>
</reference>
<keyword evidence="1" id="KW-1133">Transmembrane helix</keyword>
<name>A0A9D2PWX5_9FIRM</name>
<reference evidence="2" key="2">
    <citation type="submission" date="2021-04" db="EMBL/GenBank/DDBJ databases">
        <authorList>
            <person name="Gilroy R."/>
        </authorList>
    </citation>
    <scope>NUCLEOTIDE SEQUENCE</scope>
    <source>
        <strain evidence="2">CHK198-12963</strain>
    </source>
</reference>
<accession>A0A9D2PWX5</accession>
<keyword evidence="1" id="KW-0472">Membrane</keyword>
<feature type="transmembrane region" description="Helical" evidence="1">
    <location>
        <begin position="22"/>
        <end position="51"/>
    </location>
</feature>
<dbReference type="AlphaFoldDB" id="A0A9D2PWX5"/>
<feature type="non-terminal residue" evidence="2">
    <location>
        <position position="110"/>
    </location>
</feature>
<sequence length="110" mass="12471">MKNQKNNSDDERYGMEQNKNRFWTGVLTGALVTAFAGLVIVGMSLGIYLFVRSAMGQGGVVQEQPGITNAGEERDLDYDSINAKMSLIQQIIDQYFLYEEDLEQVEDYIY</sequence>
<evidence type="ECO:0000256" key="1">
    <source>
        <dbReference type="SAM" id="Phobius"/>
    </source>
</evidence>
<keyword evidence="1" id="KW-0812">Transmembrane</keyword>
<dbReference type="Proteomes" id="UP000823863">
    <property type="component" value="Unassembled WGS sequence"/>
</dbReference>
<organism evidence="2 3">
    <name type="scientific">Candidatus Enterocloster excrementigallinarum</name>
    <dbReference type="NCBI Taxonomy" id="2838558"/>
    <lineage>
        <taxon>Bacteria</taxon>
        <taxon>Bacillati</taxon>
        <taxon>Bacillota</taxon>
        <taxon>Clostridia</taxon>
        <taxon>Lachnospirales</taxon>
        <taxon>Lachnospiraceae</taxon>
        <taxon>Enterocloster</taxon>
    </lineage>
</organism>
<proteinExistence type="predicted"/>
<gene>
    <name evidence="2" type="ORF">H9931_12555</name>
</gene>
<evidence type="ECO:0000313" key="2">
    <source>
        <dbReference type="EMBL" id="HJC67520.1"/>
    </source>
</evidence>
<comment type="caution">
    <text evidence="2">The sequence shown here is derived from an EMBL/GenBank/DDBJ whole genome shotgun (WGS) entry which is preliminary data.</text>
</comment>
<dbReference type="EMBL" id="DWWB01000074">
    <property type="protein sequence ID" value="HJC67520.1"/>
    <property type="molecule type" value="Genomic_DNA"/>
</dbReference>